<dbReference type="NCBIfam" id="TIGR04183">
    <property type="entry name" value="Por_Secre_tail"/>
    <property type="match status" value="1"/>
</dbReference>
<keyword evidence="3" id="KW-1185">Reference proteome</keyword>
<reference evidence="2 3" key="1">
    <citation type="submission" date="2021-07" db="EMBL/GenBank/DDBJ databases">
        <title>Genomic diversity and antimicrobial resistance of Prevotella spp. isolated from chronic lung disease airways.</title>
        <authorList>
            <person name="Webb K.A."/>
            <person name="Olagoke O.S."/>
            <person name="Baird T."/>
            <person name="Neill J."/>
            <person name="Pham A."/>
            <person name="Wells T.J."/>
            <person name="Ramsay K.A."/>
            <person name="Bell S.C."/>
            <person name="Sarovich D.S."/>
            <person name="Price E.P."/>
        </authorList>
    </citation>
    <scope>NUCLEOTIDE SEQUENCE [LARGE SCALE GENOMIC DNA]</scope>
    <source>
        <strain evidence="2 3">SCHI0011.S.12</strain>
    </source>
</reference>
<proteinExistence type="predicted"/>
<comment type="caution">
    <text evidence="2">The sequence shown here is derived from an EMBL/GenBank/DDBJ whole genome shotgun (WGS) entry which is preliminary data.</text>
</comment>
<feature type="domain" description="DUF8202" evidence="1">
    <location>
        <begin position="61"/>
        <end position="236"/>
    </location>
</feature>
<dbReference type="InterPro" id="IPR026444">
    <property type="entry name" value="Secre_tail"/>
</dbReference>
<dbReference type="InterPro" id="IPR058515">
    <property type="entry name" value="DUF8202"/>
</dbReference>
<dbReference type="Proteomes" id="UP000788426">
    <property type="component" value="Unassembled WGS sequence"/>
</dbReference>
<evidence type="ECO:0000259" key="1">
    <source>
        <dbReference type="Pfam" id="PF26628"/>
    </source>
</evidence>
<evidence type="ECO:0000313" key="3">
    <source>
        <dbReference type="Proteomes" id="UP000788426"/>
    </source>
</evidence>
<gene>
    <name evidence="2" type="ORF">KZO38_06110</name>
</gene>
<protein>
    <submittedName>
        <fullName evidence="2">T9SS type A sorting domain-containing protein</fullName>
    </submittedName>
</protein>
<name>A0ABS6YCR3_9BACT</name>
<dbReference type="Pfam" id="PF26628">
    <property type="entry name" value="DUF8202"/>
    <property type="match status" value="1"/>
</dbReference>
<organism evidence="2 3">
    <name type="scientific">Hoylesella nanceiensis</name>
    <dbReference type="NCBI Taxonomy" id="425941"/>
    <lineage>
        <taxon>Bacteria</taxon>
        <taxon>Pseudomonadati</taxon>
        <taxon>Bacteroidota</taxon>
        <taxon>Bacteroidia</taxon>
        <taxon>Bacteroidales</taxon>
        <taxon>Prevotellaceae</taxon>
        <taxon>Hoylesella</taxon>
    </lineage>
</organism>
<dbReference type="EMBL" id="JAHXCT010000004">
    <property type="protein sequence ID" value="MBW4769335.1"/>
    <property type="molecule type" value="Genomic_DNA"/>
</dbReference>
<sequence>MNYPKQTLPAIRLFTYTSATGDGKGQTFYVGHHENRNLPVTDMKNGIREYAVYNRALSARERSRVESYMALKYGITLRHNYLNSQGAVIWNTGQQKNYNNRIAGIINDPHSGLTKTAGRSSEEDAFITVKTRALKEGSSCIWGDNNKKLAFSDTKTVGKWLAREWTCVTRAMNGNTADVVIDTKDIRQLQPLSDGESYYLAVDGSGTGKYPLNRLKYYKGIKQNGDSIIFQNIDIAKTDGPSVFTLRAAEDMFPTLEVSQPCCATGAQGSLGLLITGGTAPYRINILDENENKSIYERTTFDSIIALGNIEQGRYRLQVTDRMNNAFTNTFIISNSDIPDAPELSNLVLEEGANREYTPEQTNNDYAYAWETPDGKYTDGKRITFGKDGTYILHITNKEGCTTTRALNVSTTDTGTLDNYRVSPNPTTDGYVKVQVEFNQPASLTLSLYTTGGALVSREERDAATYHTAKCYLPATGVYMLTLQAGSKSKTVKLIRK</sequence>
<evidence type="ECO:0000313" key="2">
    <source>
        <dbReference type="EMBL" id="MBW4769335.1"/>
    </source>
</evidence>
<accession>A0ABS6YCR3</accession>